<protein>
    <submittedName>
        <fullName evidence="1">Unannotated protein</fullName>
    </submittedName>
</protein>
<name>A0A6J7S4W3_9ZZZZ</name>
<dbReference type="EMBL" id="CAFBQA010000012">
    <property type="protein sequence ID" value="CAB5036109.1"/>
    <property type="molecule type" value="Genomic_DNA"/>
</dbReference>
<sequence>MVSEGDDSDTIASHNIGAVSLKRYMAGKGRKSNIQGASHYPPE</sequence>
<proteinExistence type="predicted"/>
<evidence type="ECO:0000313" key="1">
    <source>
        <dbReference type="EMBL" id="CAB5036109.1"/>
    </source>
</evidence>
<reference evidence="1" key="1">
    <citation type="submission" date="2020-05" db="EMBL/GenBank/DDBJ databases">
        <authorList>
            <person name="Chiriac C."/>
            <person name="Salcher M."/>
            <person name="Ghai R."/>
            <person name="Kavagutti S V."/>
        </authorList>
    </citation>
    <scope>NUCLEOTIDE SEQUENCE</scope>
</reference>
<dbReference type="AlphaFoldDB" id="A0A6J7S4W3"/>
<gene>
    <name evidence="1" type="ORF">UFOPK4234_00397</name>
</gene>
<organism evidence="1">
    <name type="scientific">freshwater metagenome</name>
    <dbReference type="NCBI Taxonomy" id="449393"/>
    <lineage>
        <taxon>unclassified sequences</taxon>
        <taxon>metagenomes</taxon>
        <taxon>ecological metagenomes</taxon>
    </lineage>
</organism>
<accession>A0A6J7S4W3</accession>